<dbReference type="InterPro" id="IPR041577">
    <property type="entry name" value="RT_RNaseH_2"/>
</dbReference>
<protein>
    <submittedName>
        <fullName evidence="3">Pol polyprotein</fullName>
    </submittedName>
</protein>
<dbReference type="CDD" id="cd09274">
    <property type="entry name" value="RNase_HI_RT_Ty3"/>
    <property type="match status" value="1"/>
</dbReference>
<dbReference type="Pfam" id="PF17919">
    <property type="entry name" value="RT_RNaseH_2"/>
    <property type="match status" value="1"/>
</dbReference>
<organism evidence="3 4">
    <name type="scientific">Elysia marginata</name>
    <dbReference type="NCBI Taxonomy" id="1093978"/>
    <lineage>
        <taxon>Eukaryota</taxon>
        <taxon>Metazoa</taxon>
        <taxon>Spiralia</taxon>
        <taxon>Lophotrochozoa</taxon>
        <taxon>Mollusca</taxon>
        <taxon>Gastropoda</taxon>
        <taxon>Heterobranchia</taxon>
        <taxon>Euthyneura</taxon>
        <taxon>Panpulmonata</taxon>
        <taxon>Sacoglossa</taxon>
        <taxon>Placobranchoidea</taxon>
        <taxon>Plakobranchidae</taxon>
        <taxon>Elysia</taxon>
    </lineage>
</organism>
<dbReference type="SUPFAM" id="SSF56672">
    <property type="entry name" value="DNA/RNA polymerases"/>
    <property type="match status" value="1"/>
</dbReference>
<dbReference type="Gene3D" id="3.10.10.10">
    <property type="entry name" value="HIV Type 1 Reverse Transcriptase, subunit A, domain 1"/>
    <property type="match status" value="1"/>
</dbReference>
<evidence type="ECO:0000313" key="4">
    <source>
        <dbReference type="Proteomes" id="UP000762676"/>
    </source>
</evidence>
<feature type="domain" description="Reverse transcriptase" evidence="2">
    <location>
        <begin position="359"/>
        <end position="570"/>
    </location>
</feature>
<dbReference type="InterPro" id="IPR000477">
    <property type="entry name" value="RT_dom"/>
</dbReference>
<dbReference type="Pfam" id="PF00078">
    <property type="entry name" value="RVT_1"/>
    <property type="match status" value="1"/>
</dbReference>
<dbReference type="FunFam" id="3.30.70.270:FF:000026">
    <property type="entry name" value="Transposon Ty3-G Gag-Pol polyprotein"/>
    <property type="match status" value="1"/>
</dbReference>
<reference evidence="3 4" key="1">
    <citation type="journal article" date="2021" name="Elife">
        <title>Chloroplast acquisition without the gene transfer in kleptoplastic sea slugs, Plakobranchus ocellatus.</title>
        <authorList>
            <person name="Maeda T."/>
            <person name="Takahashi S."/>
            <person name="Yoshida T."/>
            <person name="Shimamura S."/>
            <person name="Takaki Y."/>
            <person name="Nagai Y."/>
            <person name="Toyoda A."/>
            <person name="Suzuki Y."/>
            <person name="Arimoto A."/>
            <person name="Ishii H."/>
            <person name="Satoh N."/>
            <person name="Nishiyama T."/>
            <person name="Hasebe M."/>
            <person name="Maruyama T."/>
            <person name="Minagawa J."/>
            <person name="Obokata J."/>
            <person name="Shigenobu S."/>
        </authorList>
    </citation>
    <scope>NUCLEOTIDE SEQUENCE [LARGE SCALE GENOMIC DNA]</scope>
</reference>
<gene>
    <name evidence="3" type="ORF">ElyMa_006644700</name>
</gene>
<accession>A0AAV4IPC2</accession>
<dbReference type="InterPro" id="IPR050951">
    <property type="entry name" value="Retrovirus_Pol_polyprotein"/>
</dbReference>
<evidence type="ECO:0000259" key="2">
    <source>
        <dbReference type="PROSITE" id="PS50878"/>
    </source>
</evidence>
<dbReference type="AlphaFoldDB" id="A0AAV4IPC2"/>
<dbReference type="PANTHER" id="PTHR37984">
    <property type="entry name" value="PROTEIN CBG26694"/>
    <property type="match status" value="1"/>
</dbReference>
<proteinExistence type="predicted"/>
<comment type="caution">
    <text evidence="3">The sequence shown here is derived from an EMBL/GenBank/DDBJ whole genome shotgun (WGS) entry which is preliminary data.</text>
</comment>
<dbReference type="EMBL" id="BMAT01013330">
    <property type="protein sequence ID" value="GFS10371.1"/>
    <property type="molecule type" value="Genomic_DNA"/>
</dbReference>
<sequence>MSRHKLKNRKQTSTETFTNYVKGLKVILMDCEYENPEDILIDCIIDGVADAKLQEKLLDRGEGLTLAKALELGQLHHESKNQLRMLREEVRVDQMKTNSQRSAQRLSQPVNHNPQTTRKCGRCGRSDSHKFCPAASSVCAFCKRKGHWQAVCRNRTGTVNQVHEESDDLAVETCADLEEVLHIYTLDSRSDDRWTATLNANDSALRFRIDTGAKCNVMQKSNFDKIKSQEPIETSKTVLKTYSNHLLKPIGQINIKIQAKTKDTVTARFQIVEMTAENIIPGDLAEVLGLIVKIDNLQQQENKPDLDDYPEVTKTTGLLPGVYKVKLEEGSTGVAHACRKFPPALKDKITAKLQEMEREQFIERVQEPTEWVSSMVVSIKNDKIRTCLDPKDLNKVIKREHHPMRSVEEVAREIPNATVFSKLDAESGFLQIKLDEDSSKLTTFNTPLGRYKWLRLPFGLKCSPEIFQKIMDQMLERIDGAFAIMDDILIAGRYLQHDDEILKKVLRRATDYNLKLNMEKVRIRQKSVGYCGHIISAEGLKADPEKIKAAREMPRPHDKESLRRFLGFAIYLGKFIPNLSQEDQPLRQLLKAENIFQWEDQQEKAFDKLKDLCVKAAVLQYFDVNKPVEVHCDASSTGLGAVLVQDNKPVAYSFRSLTDTETRYAKIEKEMLAIVHACKKFDCFIFGKEVTVFTDHKHWNKSSKSNY</sequence>
<dbReference type="Gene3D" id="3.30.70.270">
    <property type="match status" value="2"/>
</dbReference>
<evidence type="ECO:0000256" key="1">
    <source>
        <dbReference type="SAM" id="MobiDB-lite"/>
    </source>
</evidence>
<feature type="region of interest" description="Disordered" evidence="1">
    <location>
        <begin position="98"/>
        <end position="118"/>
    </location>
</feature>
<dbReference type="InterPro" id="IPR043128">
    <property type="entry name" value="Rev_trsase/Diguanyl_cyclase"/>
</dbReference>
<dbReference type="InterPro" id="IPR043502">
    <property type="entry name" value="DNA/RNA_pol_sf"/>
</dbReference>
<evidence type="ECO:0000313" key="3">
    <source>
        <dbReference type="EMBL" id="GFS10371.1"/>
    </source>
</evidence>
<dbReference type="PROSITE" id="PS50878">
    <property type="entry name" value="RT_POL"/>
    <property type="match status" value="1"/>
</dbReference>
<keyword evidence="4" id="KW-1185">Reference proteome</keyword>
<dbReference type="CDD" id="cd01647">
    <property type="entry name" value="RT_LTR"/>
    <property type="match status" value="1"/>
</dbReference>
<name>A0AAV4IPC2_9GAST</name>
<dbReference type="Proteomes" id="UP000762676">
    <property type="component" value="Unassembled WGS sequence"/>
</dbReference>
<dbReference type="PANTHER" id="PTHR37984:SF8">
    <property type="entry name" value="CCHC-TYPE DOMAIN-CONTAINING PROTEIN"/>
    <property type="match status" value="1"/>
</dbReference>